<organism evidence="3 4">
    <name type="scientific">Coemansia aciculifera</name>
    <dbReference type="NCBI Taxonomy" id="417176"/>
    <lineage>
        <taxon>Eukaryota</taxon>
        <taxon>Fungi</taxon>
        <taxon>Fungi incertae sedis</taxon>
        <taxon>Zoopagomycota</taxon>
        <taxon>Kickxellomycotina</taxon>
        <taxon>Kickxellomycetes</taxon>
        <taxon>Kickxellales</taxon>
        <taxon>Kickxellaceae</taxon>
        <taxon>Coemansia</taxon>
    </lineage>
</organism>
<dbReference type="Proteomes" id="UP001140074">
    <property type="component" value="Unassembled WGS sequence"/>
</dbReference>
<keyword evidence="4" id="KW-1185">Reference proteome</keyword>
<name>A0A9W8IMI4_9FUNG</name>
<feature type="compositionally biased region" description="Low complexity" evidence="2">
    <location>
        <begin position="36"/>
        <end position="45"/>
    </location>
</feature>
<keyword evidence="1" id="KW-0175">Coiled coil</keyword>
<dbReference type="AlphaFoldDB" id="A0A9W8IMI4"/>
<feature type="region of interest" description="Disordered" evidence="2">
    <location>
        <begin position="461"/>
        <end position="521"/>
    </location>
</feature>
<evidence type="ECO:0000256" key="2">
    <source>
        <dbReference type="SAM" id="MobiDB-lite"/>
    </source>
</evidence>
<protein>
    <submittedName>
        <fullName evidence="3">Uncharacterized protein</fullName>
    </submittedName>
</protein>
<feature type="compositionally biased region" description="Low complexity" evidence="2">
    <location>
        <begin position="95"/>
        <end position="106"/>
    </location>
</feature>
<feature type="compositionally biased region" description="Basic and acidic residues" evidence="2">
    <location>
        <begin position="117"/>
        <end position="127"/>
    </location>
</feature>
<reference evidence="3" key="1">
    <citation type="submission" date="2022-07" db="EMBL/GenBank/DDBJ databases">
        <title>Phylogenomic reconstructions and comparative analyses of Kickxellomycotina fungi.</title>
        <authorList>
            <person name="Reynolds N.K."/>
            <person name="Stajich J.E."/>
            <person name="Barry K."/>
            <person name="Grigoriev I.V."/>
            <person name="Crous P."/>
            <person name="Smith M.E."/>
        </authorList>
    </citation>
    <scope>NUCLEOTIDE SEQUENCE</scope>
    <source>
        <strain evidence="3">RSA 476</strain>
    </source>
</reference>
<gene>
    <name evidence="3" type="ORF">GGH94_000466</name>
</gene>
<comment type="caution">
    <text evidence="3">The sequence shown here is derived from an EMBL/GenBank/DDBJ whole genome shotgun (WGS) entry which is preliminary data.</text>
</comment>
<feature type="compositionally biased region" description="Basic residues" evidence="2">
    <location>
        <begin position="107"/>
        <end position="116"/>
    </location>
</feature>
<accession>A0A9W8IMI4</accession>
<dbReference type="EMBL" id="JANBUY010000009">
    <property type="protein sequence ID" value="KAJ2867916.1"/>
    <property type="molecule type" value="Genomic_DNA"/>
</dbReference>
<evidence type="ECO:0000256" key="1">
    <source>
        <dbReference type="SAM" id="Coils"/>
    </source>
</evidence>
<feature type="compositionally biased region" description="Basic residues" evidence="2">
    <location>
        <begin position="1"/>
        <end position="13"/>
    </location>
</feature>
<sequence length="521" mass="57713">MVKRSKRRTSKQHAHVDSDEEVTPVDTSKQIEEKSPSTSLSPTRPRSARVQARQEANPERMQVIQRLKDAFNAGEFDTDLENSDSEEEAQKSKTHTQGTKAKQQKQAPRRRSLRGRQVHDDHDHDPVGDGLEAGAETEEQLSARKQLLKKSEQKLILKFKTKGLDASGSKHKASQLEDIDWSEFDPETLSAILARREELRKRRRRNAGEAVSDDEATTAKLKRSSLAPVPLHPDTARQGDLPTDEGVIAVEHSHALETAAMMTIEEEEEPLADDSENAFEDDSAYFVQVGTDRSNIDGMDVDVEGNQTEYNYLFGEAAEVPQQTLGASLLLPPRPMASRHDASEIAAANGRTEIPPALLQAIRPQMAMLRGPSDGQAGGILDMRLVLQRELKREEDLLKDLRAEIVDKISKLATEEKLLRMVVKHDFELPGDDLDEDTHVPETPFGVFNEVDDVLAPTLSGVVDQNEDMHEDEVSAASSDSDDSLSGMSSSSSDDEVQDEDVTRGALSRMLTQYLPSAEAE</sequence>
<evidence type="ECO:0000313" key="4">
    <source>
        <dbReference type="Proteomes" id="UP001140074"/>
    </source>
</evidence>
<feature type="coiled-coil region" evidence="1">
    <location>
        <begin position="384"/>
        <end position="411"/>
    </location>
</feature>
<feature type="region of interest" description="Disordered" evidence="2">
    <location>
        <begin position="1"/>
        <end position="145"/>
    </location>
</feature>
<evidence type="ECO:0000313" key="3">
    <source>
        <dbReference type="EMBL" id="KAJ2867916.1"/>
    </source>
</evidence>
<feature type="compositionally biased region" description="Low complexity" evidence="2">
    <location>
        <begin position="475"/>
        <end position="492"/>
    </location>
</feature>
<feature type="region of interest" description="Disordered" evidence="2">
    <location>
        <begin position="201"/>
        <end position="241"/>
    </location>
</feature>
<proteinExistence type="predicted"/>
<feature type="compositionally biased region" description="Acidic residues" evidence="2">
    <location>
        <begin position="76"/>
        <end position="87"/>
    </location>
</feature>